<feature type="region of interest" description="Disordered" evidence="1">
    <location>
        <begin position="712"/>
        <end position="732"/>
    </location>
</feature>
<evidence type="ECO:0000313" key="4">
    <source>
        <dbReference type="Proteomes" id="UP000070255"/>
    </source>
</evidence>
<protein>
    <submittedName>
        <fullName evidence="3">Type VI secretion system protein</fullName>
    </submittedName>
</protein>
<accession>A0ABR5TEB3</accession>
<feature type="region of interest" description="Disordered" evidence="1">
    <location>
        <begin position="676"/>
        <end position="697"/>
    </location>
</feature>
<evidence type="ECO:0000259" key="2">
    <source>
        <dbReference type="Pfam" id="PF09994"/>
    </source>
</evidence>
<proteinExistence type="predicted"/>
<keyword evidence="4" id="KW-1185">Reference proteome</keyword>
<sequence length="802" mass="88507">MSVCFASAERPDINVVTKEEQDAILRRLQSDDGMGCCKTLHIGIFFDGTRNNAGRDRAGRKDSNVARLSATFPDDRYHFPIYVAGVGTPFVDQIGDYGVGLQAAAGAAAGWAGEGRINWALLQIHNALHTYVYGNSLTVALGKKDKEIVKSMSLDMNFKGIDLGGTPPKPGSAGDIKLRANSGVGALKLIAAEQNGVELTWDWDSNWAQLKDELDSSKWNAAVQDWDSKRRKVLLDRRTQLKERIGDLLVKGKPKLQRIRLYVFGFSRGAAEARTFSNWLADALDPDFSLCGVPVSYDFLGIFDTVASVGIAQSAAATLFDGHGGWGRKELMAVPYYVRRCVHMVAAHEPRGSFPLDLIDCSMDGREEIVYPGVHSDVGGGYGPGEQGRGRDDADKLSQVPLLDMYREARKAGVPLDIQGPGIGADVTASFKISAGLKQSFEAYVKASENYYYEKDHGTPGLMRCHYGLYLRWRKMRLKDMRAQPSFKAAQASYPQDAADLDSANAELKEEWDDLLEVEKAGGPTVTRYVKKFVTKWASENPKTAAVVSTSLLPAAAAAEVFIPGATPATVLFGDKVVKLVQAQLNEKWEQWQQVRSDWNMDPPEAPISVLYDNYMHDSRSWFKPLGDDDDVWNHKQIQEIKAKQADFERAHAAWKKRVETGMPGPWQITQAMGVGSTGLGPVGGLPPEPEPRSPLTAPQADLLKRYDAAMQSAKQARAAKDPSAPTDSAVLTDPKVTGGLALQTSGREFYFLWGFLRWRTVFVNGVRWDQPRVPTMQEEMEGMRMQMQRQVDMKGIGVLFQ</sequence>
<evidence type="ECO:0000313" key="3">
    <source>
        <dbReference type="EMBL" id="KWZ43341.1"/>
    </source>
</evidence>
<name>A0ABR5TEB3_9BURK</name>
<dbReference type="PANTHER" id="PTHR33840:SF1">
    <property type="entry name" value="TLE1 PHOSPHOLIPASE DOMAIN-CONTAINING PROTEIN"/>
    <property type="match status" value="1"/>
</dbReference>
<dbReference type="RefSeq" id="WP_060821904.1">
    <property type="nucleotide sequence ID" value="NZ_LNJQ01000001.1"/>
</dbReference>
<evidence type="ECO:0000256" key="1">
    <source>
        <dbReference type="SAM" id="MobiDB-lite"/>
    </source>
</evidence>
<comment type="caution">
    <text evidence="3">The sequence shown here is derived from an EMBL/GenBank/DDBJ whole genome shotgun (WGS) entry which is preliminary data.</text>
</comment>
<dbReference type="Pfam" id="PF09994">
    <property type="entry name" value="T6SS_Tle1-like_cat"/>
    <property type="match status" value="1"/>
</dbReference>
<reference evidence="3 4" key="1">
    <citation type="submission" date="2015-11" db="EMBL/GenBank/DDBJ databases">
        <authorList>
            <person name="Sahl J."/>
            <person name="Wagner D."/>
            <person name="Keim P."/>
        </authorList>
    </citation>
    <scope>NUCLEOTIDE SEQUENCE [LARGE SCALE GENOMIC DNA]</scope>
    <source>
        <strain evidence="3 4">BDU18</strain>
    </source>
</reference>
<gene>
    <name evidence="3" type="ORF">WS72_11040</name>
</gene>
<dbReference type="Proteomes" id="UP000070255">
    <property type="component" value="Unassembled WGS sequence"/>
</dbReference>
<dbReference type="PANTHER" id="PTHR33840">
    <property type="match status" value="1"/>
</dbReference>
<organism evidence="3 4">
    <name type="scientific">Burkholderia savannae</name>
    <dbReference type="NCBI Taxonomy" id="1637837"/>
    <lineage>
        <taxon>Bacteria</taxon>
        <taxon>Pseudomonadati</taxon>
        <taxon>Pseudomonadota</taxon>
        <taxon>Betaproteobacteria</taxon>
        <taxon>Burkholderiales</taxon>
        <taxon>Burkholderiaceae</taxon>
        <taxon>Burkholderia</taxon>
        <taxon>pseudomallei group</taxon>
    </lineage>
</organism>
<dbReference type="EMBL" id="LNJQ01000001">
    <property type="protein sequence ID" value="KWZ43341.1"/>
    <property type="molecule type" value="Genomic_DNA"/>
</dbReference>
<feature type="domain" description="T6SS Phospholipase effector Tle1-like catalytic" evidence="2">
    <location>
        <begin position="295"/>
        <end position="408"/>
    </location>
</feature>
<dbReference type="InterPro" id="IPR018712">
    <property type="entry name" value="Tle1-like_cat"/>
</dbReference>